<keyword evidence="3" id="KW-1185">Reference proteome</keyword>
<dbReference type="EMBL" id="CP039964">
    <property type="protein sequence ID" value="QCO56362.1"/>
    <property type="molecule type" value="Genomic_DNA"/>
</dbReference>
<name>A0A4P8EHV3_9RHOB</name>
<protein>
    <submittedName>
        <fullName evidence="2">Dihydroorotate dehydrogenase</fullName>
    </submittedName>
</protein>
<dbReference type="AlphaFoldDB" id="A0A4P8EHV3"/>
<reference evidence="2 3" key="1">
    <citation type="submission" date="2019-05" db="EMBL/GenBank/DDBJ databases">
        <title>Pseudorhodobacter turbinis sp. nov., isolated from the gut of the Korean turban shell.</title>
        <authorList>
            <person name="Jeong Y.-S."/>
            <person name="Kang W.-R."/>
            <person name="Bae J.-W."/>
        </authorList>
    </citation>
    <scope>NUCLEOTIDE SEQUENCE [LARGE SCALE GENOMIC DNA]</scope>
    <source>
        <strain evidence="2 3">S12M18</strain>
    </source>
</reference>
<sequence length="115" mass="12068">MQDSDLDDLFATARRHSVGASPDLMARVLADAEAFQPRSAALRAVPKPRRWAALLAAIGGLPALAGLSTATLAGLWIGFADPTGVNVVTDMILASSEVTETLDVMPAYDDFLIEG</sequence>
<evidence type="ECO:0000256" key="1">
    <source>
        <dbReference type="SAM" id="Phobius"/>
    </source>
</evidence>
<dbReference type="Proteomes" id="UP000298631">
    <property type="component" value="Chromosome"/>
</dbReference>
<organism evidence="2 3">
    <name type="scientific">Pseudorhodobacter turbinis</name>
    <dbReference type="NCBI Taxonomy" id="2500533"/>
    <lineage>
        <taxon>Bacteria</taxon>
        <taxon>Pseudomonadati</taxon>
        <taxon>Pseudomonadota</taxon>
        <taxon>Alphaproteobacteria</taxon>
        <taxon>Rhodobacterales</taxon>
        <taxon>Paracoccaceae</taxon>
        <taxon>Pseudorhodobacter</taxon>
    </lineage>
</organism>
<proteinExistence type="predicted"/>
<dbReference type="RefSeq" id="WP_137194145.1">
    <property type="nucleotide sequence ID" value="NZ_CP039964.1"/>
</dbReference>
<keyword evidence="1" id="KW-1133">Transmembrane helix</keyword>
<accession>A0A4P8EHV3</accession>
<dbReference type="OrthoDB" id="7690957at2"/>
<feature type="transmembrane region" description="Helical" evidence="1">
    <location>
        <begin position="51"/>
        <end position="77"/>
    </location>
</feature>
<keyword evidence="1" id="KW-0812">Transmembrane</keyword>
<evidence type="ECO:0000313" key="2">
    <source>
        <dbReference type="EMBL" id="QCO56362.1"/>
    </source>
</evidence>
<gene>
    <name evidence="2" type="ORF">EOK75_11845</name>
</gene>
<keyword evidence="1" id="KW-0472">Membrane</keyword>
<dbReference type="KEGG" id="pseb:EOK75_11845"/>
<evidence type="ECO:0000313" key="3">
    <source>
        <dbReference type="Proteomes" id="UP000298631"/>
    </source>
</evidence>